<evidence type="ECO:0000313" key="4">
    <source>
        <dbReference type="Proteomes" id="UP000663828"/>
    </source>
</evidence>
<accession>A0A814B4E2</accession>
<comment type="caution">
    <text evidence="3">The sequence shown here is derived from an EMBL/GenBank/DDBJ whole genome shotgun (WGS) entry which is preliminary data.</text>
</comment>
<evidence type="ECO:0000256" key="1">
    <source>
        <dbReference type="SAM" id="MobiDB-lite"/>
    </source>
</evidence>
<dbReference type="SUPFAM" id="SSF57959">
    <property type="entry name" value="Leucine zipper domain"/>
    <property type="match status" value="1"/>
</dbReference>
<organism evidence="3 4">
    <name type="scientific">Adineta ricciae</name>
    <name type="common">Rotifer</name>
    <dbReference type="NCBI Taxonomy" id="249248"/>
    <lineage>
        <taxon>Eukaryota</taxon>
        <taxon>Metazoa</taxon>
        <taxon>Spiralia</taxon>
        <taxon>Gnathifera</taxon>
        <taxon>Rotifera</taxon>
        <taxon>Eurotatoria</taxon>
        <taxon>Bdelloidea</taxon>
        <taxon>Adinetida</taxon>
        <taxon>Adinetidae</taxon>
        <taxon>Adineta</taxon>
    </lineage>
</organism>
<feature type="region of interest" description="Disordered" evidence="1">
    <location>
        <begin position="19"/>
        <end position="52"/>
    </location>
</feature>
<reference evidence="3" key="1">
    <citation type="submission" date="2021-02" db="EMBL/GenBank/DDBJ databases">
        <authorList>
            <person name="Nowell W R."/>
        </authorList>
    </citation>
    <scope>NUCLEOTIDE SEQUENCE</scope>
</reference>
<name>A0A814B4E2_ADIRI</name>
<proteinExistence type="predicted"/>
<dbReference type="SMART" id="SM00338">
    <property type="entry name" value="BRLZ"/>
    <property type="match status" value="1"/>
</dbReference>
<protein>
    <recommendedName>
        <fullName evidence="2">BZIP domain-containing protein</fullName>
    </recommendedName>
</protein>
<feature type="domain" description="BZIP" evidence="2">
    <location>
        <begin position="88"/>
        <end position="152"/>
    </location>
</feature>
<keyword evidence="4" id="KW-1185">Reference proteome</keyword>
<dbReference type="GO" id="GO:0003700">
    <property type="term" value="F:DNA-binding transcription factor activity"/>
    <property type="evidence" value="ECO:0007669"/>
    <property type="project" value="InterPro"/>
</dbReference>
<gene>
    <name evidence="3" type="ORF">XAT740_LOCUS9201</name>
</gene>
<evidence type="ECO:0000313" key="3">
    <source>
        <dbReference type="EMBL" id="CAF0924084.1"/>
    </source>
</evidence>
<evidence type="ECO:0000259" key="2">
    <source>
        <dbReference type="SMART" id="SM00338"/>
    </source>
</evidence>
<dbReference type="Gene3D" id="1.20.5.170">
    <property type="match status" value="1"/>
</dbReference>
<dbReference type="InterPro" id="IPR004827">
    <property type="entry name" value="bZIP"/>
</dbReference>
<feature type="compositionally biased region" description="Polar residues" evidence="1">
    <location>
        <begin position="19"/>
        <end position="43"/>
    </location>
</feature>
<dbReference type="Proteomes" id="UP000663828">
    <property type="component" value="Unassembled WGS sequence"/>
</dbReference>
<sequence length="203" mass="23467">MDNKYAQFDDLIAVEYEQFSTSNDEYSNDTTPSTHDAESSNSSKAEKQRNGERTYVLQYGPIVIRKRQSTAPTLATGRRPKNVKCEGDEAIKRDIRRMKNRESAKNLKKIRDDIAHNLESKIDELELEERELSTSVHVLRSYKAYLERRCEESSSKPNLISPTTIVPSLQTNTMQLNDNQHYQIEFKEERTSPSPPFQLSFCI</sequence>
<dbReference type="EMBL" id="CAJNOR010000471">
    <property type="protein sequence ID" value="CAF0924084.1"/>
    <property type="molecule type" value="Genomic_DNA"/>
</dbReference>
<dbReference type="AlphaFoldDB" id="A0A814B4E2"/>
<dbReference type="InterPro" id="IPR046347">
    <property type="entry name" value="bZIP_sf"/>
</dbReference>